<name>A0A0F4YD90_RASE3</name>
<dbReference type="AlphaFoldDB" id="A0A0F4YD90"/>
<reference evidence="1 2" key="1">
    <citation type="submission" date="2015-04" db="EMBL/GenBank/DDBJ databases">
        <authorList>
            <person name="Heijne W.H."/>
            <person name="Fedorova N.D."/>
            <person name="Nierman W.C."/>
            <person name="Vollebregt A.W."/>
            <person name="Zhao Z."/>
            <person name="Wu L."/>
            <person name="Kumar M."/>
            <person name="Stam H."/>
            <person name="van den Berg M.A."/>
            <person name="Pel H.J."/>
        </authorList>
    </citation>
    <scope>NUCLEOTIDE SEQUENCE [LARGE SCALE GENOMIC DNA]</scope>
    <source>
        <strain evidence="1 2">CBS 393.64</strain>
    </source>
</reference>
<accession>A0A0F4YD90</accession>
<dbReference type="EMBL" id="LASV01000822">
    <property type="protein sequence ID" value="KKA16154.1"/>
    <property type="molecule type" value="Genomic_DNA"/>
</dbReference>
<dbReference type="GeneID" id="25313337"/>
<evidence type="ECO:0000313" key="1">
    <source>
        <dbReference type="EMBL" id="KKA16154.1"/>
    </source>
</evidence>
<keyword evidence="2" id="KW-1185">Reference proteome</keyword>
<proteinExistence type="predicted"/>
<dbReference type="Proteomes" id="UP000053958">
    <property type="component" value="Unassembled WGS sequence"/>
</dbReference>
<organism evidence="1 2">
    <name type="scientific">Rasamsonia emersonii (strain ATCC 16479 / CBS 393.64 / IMI 116815)</name>
    <dbReference type="NCBI Taxonomy" id="1408163"/>
    <lineage>
        <taxon>Eukaryota</taxon>
        <taxon>Fungi</taxon>
        <taxon>Dikarya</taxon>
        <taxon>Ascomycota</taxon>
        <taxon>Pezizomycotina</taxon>
        <taxon>Eurotiomycetes</taxon>
        <taxon>Eurotiomycetidae</taxon>
        <taxon>Eurotiales</taxon>
        <taxon>Trichocomaceae</taxon>
        <taxon>Rasamsonia</taxon>
    </lineage>
</organism>
<dbReference type="RefSeq" id="XP_013322766.1">
    <property type="nucleotide sequence ID" value="XM_013467312.1"/>
</dbReference>
<evidence type="ECO:0000313" key="2">
    <source>
        <dbReference type="Proteomes" id="UP000053958"/>
    </source>
</evidence>
<sequence length="135" mass="14271">MILMASSRARQTPMSSASNTSFPFPRGISWDCQAPWGFCHAIPAPVRPFSSREPSDHRVSPGRALWAAWIASSIGKTLIWPGNGPAGVHIVSSKPSDGSTGRVPASRRARCCPSDHGPRLLVSAHARSLSGCSPG</sequence>
<gene>
    <name evidence="1" type="ORF">T310_10267</name>
</gene>
<comment type="caution">
    <text evidence="1">The sequence shown here is derived from an EMBL/GenBank/DDBJ whole genome shotgun (WGS) entry which is preliminary data.</text>
</comment>
<protein>
    <submittedName>
        <fullName evidence="1">Uncharacterized protein</fullName>
    </submittedName>
</protein>